<dbReference type="AlphaFoldDB" id="A0A1M5WID3"/>
<evidence type="ECO:0000313" key="2">
    <source>
        <dbReference type="Proteomes" id="UP000183954"/>
    </source>
</evidence>
<name>A0A1M5WID3_9FIRM</name>
<dbReference type="RefSeq" id="WP_073029240.1">
    <property type="nucleotide sequence ID" value="NZ_FQXJ01000005.1"/>
</dbReference>
<evidence type="ECO:0000313" key="1">
    <source>
        <dbReference type="EMBL" id="SHH87256.1"/>
    </source>
</evidence>
<sequence>MNDFDSFLENVEQDLGSLTEINKPTYYFEEYQQVLFSDSSIVNRKLLYLVGSKAVTQPKSIAFNKSELLIDLINLGMEFEKKYGQNDEFAYANEIINFCKKYGHPFESEYFRKNAYKDKNGEFQNIHNYIDLSGRKPPTGYSAFEVREFRRHVFMLYDTFQLWYGLFFDDLRRVIKYSHDHSFTIDASNIDEKIRTLKELLPFKLLKLSVFLKYNEKNDSYYIEPHAGNIFEVAKFQFAMLVLGKSEKGVKFCTTCGNPFEFTHGNTKNCPKCVNEYQKNLMRKRRAEKKGGR</sequence>
<keyword evidence="2" id="KW-1185">Reference proteome</keyword>
<reference evidence="2" key="1">
    <citation type="submission" date="2016-11" db="EMBL/GenBank/DDBJ databases">
        <authorList>
            <person name="Varghese N."/>
            <person name="Submissions S."/>
        </authorList>
    </citation>
    <scope>NUCLEOTIDE SEQUENCE [LARGE SCALE GENOMIC DNA]</scope>
    <source>
        <strain evidence="2">DSM 15449</strain>
    </source>
</reference>
<dbReference type="STRING" id="1121420.SAMN02746098_01632"/>
<organism evidence="1 2">
    <name type="scientific">Desulfosporosinus lacus DSM 15449</name>
    <dbReference type="NCBI Taxonomy" id="1121420"/>
    <lineage>
        <taxon>Bacteria</taxon>
        <taxon>Bacillati</taxon>
        <taxon>Bacillota</taxon>
        <taxon>Clostridia</taxon>
        <taxon>Eubacteriales</taxon>
        <taxon>Desulfitobacteriaceae</taxon>
        <taxon>Desulfosporosinus</taxon>
    </lineage>
</organism>
<accession>A0A1M5WID3</accession>
<dbReference type="EMBL" id="FQXJ01000005">
    <property type="protein sequence ID" value="SHH87256.1"/>
    <property type="molecule type" value="Genomic_DNA"/>
</dbReference>
<protein>
    <submittedName>
        <fullName evidence="1">Uncharacterized protein</fullName>
    </submittedName>
</protein>
<gene>
    <name evidence="1" type="ORF">SAMN02746098_01632</name>
</gene>
<proteinExistence type="predicted"/>
<dbReference type="Proteomes" id="UP000183954">
    <property type="component" value="Unassembled WGS sequence"/>
</dbReference>